<dbReference type="SUPFAM" id="SSF50475">
    <property type="entry name" value="FMN-binding split barrel"/>
    <property type="match status" value="1"/>
</dbReference>
<proteinExistence type="predicted"/>
<protein>
    <recommendedName>
        <fullName evidence="2">Pyridoxamine 5'-phosphate oxidase Alr4036 family FMN-binding domain-containing protein</fullName>
    </recommendedName>
</protein>
<keyword evidence="4" id="KW-1185">Reference proteome</keyword>
<dbReference type="Gene3D" id="2.30.110.10">
    <property type="entry name" value="Electron Transport, Fmn-binding Protein, Chain A"/>
    <property type="match status" value="1"/>
</dbReference>
<dbReference type="EMBL" id="MU032346">
    <property type="protein sequence ID" value="KAF3768033.1"/>
    <property type="molecule type" value="Genomic_DNA"/>
</dbReference>
<comment type="caution">
    <text evidence="3">The sequence shown here is derived from an EMBL/GenBank/DDBJ whole genome shotgun (WGS) entry which is preliminary data.</text>
</comment>
<dbReference type="OrthoDB" id="5394411at2759"/>
<dbReference type="PANTHER" id="PTHR28243:SF1">
    <property type="entry name" value="PYRIDOXAMINE 5'-PHOSPHATE OXIDASE ALR4036 FAMILY FMN-BINDING DOMAIN-CONTAINING PROTEIN"/>
    <property type="match status" value="1"/>
</dbReference>
<dbReference type="RefSeq" id="XP_040778994.1">
    <property type="nucleotide sequence ID" value="XM_040918848.1"/>
</dbReference>
<feature type="region of interest" description="Disordered" evidence="1">
    <location>
        <begin position="89"/>
        <end position="111"/>
    </location>
</feature>
<dbReference type="AlphaFoldDB" id="A0A9P5CR97"/>
<gene>
    <name evidence="3" type="ORF">M406DRAFT_289344</name>
</gene>
<evidence type="ECO:0000313" key="3">
    <source>
        <dbReference type="EMBL" id="KAF3768033.1"/>
    </source>
</evidence>
<evidence type="ECO:0000313" key="4">
    <source>
        <dbReference type="Proteomes" id="UP000803844"/>
    </source>
</evidence>
<dbReference type="GeneID" id="63835977"/>
<reference evidence="3" key="1">
    <citation type="journal article" date="2020" name="Phytopathology">
        <title>Genome sequence of the chestnut blight fungus Cryphonectria parasitica EP155: A fundamental resource for an archetypical invasive plant pathogen.</title>
        <authorList>
            <person name="Crouch J.A."/>
            <person name="Dawe A."/>
            <person name="Aerts A."/>
            <person name="Barry K."/>
            <person name="Churchill A.C.L."/>
            <person name="Grimwood J."/>
            <person name="Hillman B."/>
            <person name="Milgroom M.G."/>
            <person name="Pangilinan J."/>
            <person name="Smith M."/>
            <person name="Salamov A."/>
            <person name="Schmutz J."/>
            <person name="Yadav J."/>
            <person name="Grigoriev I.V."/>
            <person name="Nuss D."/>
        </authorList>
    </citation>
    <scope>NUCLEOTIDE SEQUENCE</scope>
    <source>
        <strain evidence="3">EP155</strain>
    </source>
</reference>
<dbReference type="GO" id="GO:0010181">
    <property type="term" value="F:FMN binding"/>
    <property type="evidence" value="ECO:0007669"/>
    <property type="project" value="InterPro"/>
</dbReference>
<evidence type="ECO:0000259" key="2">
    <source>
        <dbReference type="Pfam" id="PF12766"/>
    </source>
</evidence>
<dbReference type="Pfam" id="PF12766">
    <property type="entry name" value="Pyridox_oxase_2"/>
    <property type="match status" value="1"/>
</dbReference>
<dbReference type="InterPro" id="IPR012349">
    <property type="entry name" value="Split_barrel_FMN-bd"/>
</dbReference>
<evidence type="ECO:0000256" key="1">
    <source>
        <dbReference type="SAM" id="MobiDB-lite"/>
    </source>
</evidence>
<organism evidence="3 4">
    <name type="scientific">Cryphonectria parasitica (strain ATCC 38755 / EP155)</name>
    <dbReference type="NCBI Taxonomy" id="660469"/>
    <lineage>
        <taxon>Eukaryota</taxon>
        <taxon>Fungi</taxon>
        <taxon>Dikarya</taxon>
        <taxon>Ascomycota</taxon>
        <taxon>Pezizomycotina</taxon>
        <taxon>Sordariomycetes</taxon>
        <taxon>Sordariomycetidae</taxon>
        <taxon>Diaporthales</taxon>
        <taxon>Cryphonectriaceae</taxon>
        <taxon>Cryphonectria-Endothia species complex</taxon>
        <taxon>Cryphonectria</taxon>
    </lineage>
</organism>
<dbReference type="Proteomes" id="UP000803844">
    <property type="component" value="Unassembled WGS sequence"/>
</dbReference>
<dbReference type="InterPro" id="IPR024624">
    <property type="entry name" value="Pyridox_Oxase_Alr4036_FMN-bd"/>
</dbReference>
<dbReference type="PANTHER" id="PTHR28243">
    <property type="entry name" value="AGL049CP"/>
    <property type="match status" value="1"/>
</dbReference>
<name>A0A9P5CR97_CRYP1</name>
<sequence length="282" mass="30500">MATNSGSSSAAPWRAQFLSDIKQMEQPSFTFTSLHSSSSSSVPRARTCIYRGLWASLPPNDKNNAPRNPDLYESDMPVLTSDARMDKVPEIYSSGPSSGGEQDDVSHSGGGGPVEAMFWAVPMGTQWRIRGRAWVLSASDIASDGAGARAVRSALLARMRGPGGKGEEADWDWEREVVGHFGNLSPGMRGSFKNPSPGTPRAKEPGPGEGLGQKVGDELLDDELARRNFRVVVIVPDEVDLVNLKDPADQRRWLYTYVGSGAKATKPGGKVEGEWEVVELWP</sequence>
<feature type="domain" description="Pyridoxamine 5'-phosphate oxidase Alr4036 family FMN-binding" evidence="2">
    <location>
        <begin position="11"/>
        <end position="136"/>
    </location>
</feature>
<feature type="region of interest" description="Disordered" evidence="1">
    <location>
        <begin position="55"/>
        <end position="74"/>
    </location>
</feature>
<accession>A0A9P5CR97</accession>
<feature type="region of interest" description="Disordered" evidence="1">
    <location>
        <begin position="184"/>
        <end position="215"/>
    </location>
</feature>